<feature type="domain" description="Copper amine oxidase-like N-terminal" evidence="3">
    <location>
        <begin position="238"/>
        <end position="326"/>
    </location>
</feature>
<protein>
    <recommendedName>
        <fullName evidence="3">Copper amine oxidase-like N-terminal domain-containing protein</fullName>
    </recommendedName>
</protein>
<dbReference type="AlphaFoldDB" id="A0A1E5L2I4"/>
<feature type="region of interest" description="Disordered" evidence="1">
    <location>
        <begin position="182"/>
        <end position="204"/>
    </location>
</feature>
<evidence type="ECO:0000259" key="3">
    <source>
        <dbReference type="Pfam" id="PF07833"/>
    </source>
</evidence>
<feature type="compositionally biased region" description="Basic and acidic residues" evidence="1">
    <location>
        <begin position="195"/>
        <end position="204"/>
    </location>
</feature>
<reference evidence="4 5" key="1">
    <citation type="submission" date="2016-09" db="EMBL/GenBank/DDBJ databases">
        <title>Desulfuribacillus arsenicus sp. nov., an obligately anaerobic, dissimilatory arsenic- and antimonate-reducing bacterium isolated from anoxic sediments.</title>
        <authorList>
            <person name="Abin C.A."/>
            <person name="Hollibaugh J.T."/>
        </authorList>
    </citation>
    <scope>NUCLEOTIDE SEQUENCE [LARGE SCALE GENOMIC DNA]</scope>
    <source>
        <strain evidence="4 5">MLFW-2</strain>
    </source>
</reference>
<sequence length="341" mass="39437">MKPTYWYFPIFALVIAVIMFFVYDSRTSDVIGTTPQQVDTEELSDGLDIEDYATVDDAIHEMPIEEFEFTMFGRTGKVNVIRYYDEELYLDMDSIAGWDNRIVDWNEDKSLFTAPFFGMKFSAPGEGYDFMVGETPFLLYYPIIIRSEIVYFPLHSLAANFGGYISREGDNKISFNVQDLPEEATETPENLQTPTDEKSSSKKEKERNIVIDLTKVKMERVDFKVLQANGKVDIFRFEDEIYFDMQSLAEYYGKSIAWDDKTKEFSIRLFGVNFRGKPQTHKLQFNNATLSFNYPIVASNNRVYIPSYAFSKELGGTLTLENNMLEVKFKNYLKAASLLIK</sequence>
<gene>
    <name evidence="4" type="ORF">BHU72_11265</name>
</gene>
<name>A0A1E5L2I4_9FIRM</name>
<dbReference type="OrthoDB" id="9986965at2"/>
<keyword evidence="2" id="KW-0472">Membrane</keyword>
<dbReference type="Pfam" id="PF07833">
    <property type="entry name" value="Cu_amine_oxidN1"/>
    <property type="match status" value="1"/>
</dbReference>
<comment type="caution">
    <text evidence="4">The sequence shown here is derived from an EMBL/GenBank/DDBJ whole genome shotgun (WGS) entry which is preliminary data.</text>
</comment>
<keyword evidence="2" id="KW-0812">Transmembrane</keyword>
<evidence type="ECO:0000256" key="1">
    <source>
        <dbReference type="SAM" id="MobiDB-lite"/>
    </source>
</evidence>
<dbReference type="EMBL" id="MJAT01000039">
    <property type="protein sequence ID" value="OEH84372.1"/>
    <property type="molecule type" value="Genomic_DNA"/>
</dbReference>
<dbReference type="InterPro" id="IPR012854">
    <property type="entry name" value="Cu_amine_oxidase-like_N"/>
</dbReference>
<keyword evidence="5" id="KW-1185">Reference proteome</keyword>
<organism evidence="4 5">
    <name type="scientific">Desulfuribacillus stibiiarsenatis</name>
    <dbReference type="NCBI Taxonomy" id="1390249"/>
    <lineage>
        <taxon>Bacteria</taxon>
        <taxon>Bacillati</taxon>
        <taxon>Bacillota</taxon>
        <taxon>Desulfuribacillia</taxon>
        <taxon>Desulfuribacillales</taxon>
        <taxon>Desulfuribacillaceae</taxon>
        <taxon>Desulfuribacillus</taxon>
    </lineage>
</organism>
<evidence type="ECO:0000313" key="5">
    <source>
        <dbReference type="Proteomes" id="UP000095255"/>
    </source>
</evidence>
<proteinExistence type="predicted"/>
<dbReference type="InterPro" id="IPR036582">
    <property type="entry name" value="Mao_N_sf"/>
</dbReference>
<keyword evidence="2" id="KW-1133">Transmembrane helix</keyword>
<accession>A0A1E5L2I4</accession>
<feature type="transmembrane region" description="Helical" evidence="2">
    <location>
        <begin position="6"/>
        <end position="23"/>
    </location>
</feature>
<evidence type="ECO:0000256" key="2">
    <source>
        <dbReference type="SAM" id="Phobius"/>
    </source>
</evidence>
<dbReference type="SUPFAM" id="SSF55383">
    <property type="entry name" value="Copper amine oxidase, domain N"/>
    <property type="match status" value="1"/>
</dbReference>
<dbReference type="Proteomes" id="UP000095255">
    <property type="component" value="Unassembled WGS sequence"/>
</dbReference>
<evidence type="ECO:0000313" key="4">
    <source>
        <dbReference type="EMBL" id="OEH84372.1"/>
    </source>
</evidence>
<dbReference type="RefSeq" id="WP_069703355.1">
    <property type="nucleotide sequence ID" value="NZ_MJAT01000039.1"/>
</dbReference>